<dbReference type="AlphaFoldDB" id="A0A8T0H9D1"/>
<feature type="region of interest" description="Disordered" evidence="1">
    <location>
        <begin position="1"/>
        <end position="20"/>
    </location>
</feature>
<proteinExistence type="predicted"/>
<feature type="compositionally biased region" description="Polar residues" evidence="1">
    <location>
        <begin position="92"/>
        <end position="103"/>
    </location>
</feature>
<feature type="region of interest" description="Disordered" evidence="1">
    <location>
        <begin position="25"/>
        <end position="65"/>
    </location>
</feature>
<evidence type="ECO:0000313" key="2">
    <source>
        <dbReference type="EMBL" id="KAG0567840.1"/>
    </source>
</evidence>
<accession>A0A8T0H9D1</accession>
<evidence type="ECO:0000313" key="3">
    <source>
        <dbReference type="Proteomes" id="UP000822688"/>
    </source>
</evidence>
<feature type="compositionally biased region" description="Low complexity" evidence="1">
    <location>
        <begin position="25"/>
        <end position="36"/>
    </location>
</feature>
<comment type="caution">
    <text evidence="2">The sequence shown here is derived from an EMBL/GenBank/DDBJ whole genome shotgun (WGS) entry which is preliminary data.</text>
</comment>
<sequence>MPPPSHPHPSSKSHLISSHLISSPLLSSPLLSSPPKQIHITPMTPPHIMTYPPHTDISPHTLNSINNIPTNPHNNCLQIHPLSPTPLKIANVHSNNKLQGHRQQTTEKKPPQRVT</sequence>
<dbReference type="EMBL" id="CM026428">
    <property type="protein sequence ID" value="KAG0567840.1"/>
    <property type="molecule type" value="Genomic_DNA"/>
</dbReference>
<feature type="compositionally biased region" description="Low complexity" evidence="1">
    <location>
        <begin position="8"/>
        <end position="20"/>
    </location>
</feature>
<reference evidence="2" key="1">
    <citation type="submission" date="2020-06" db="EMBL/GenBank/DDBJ databases">
        <title>WGS assembly of Ceratodon purpureus strain R40.</title>
        <authorList>
            <person name="Carey S.B."/>
            <person name="Jenkins J."/>
            <person name="Shu S."/>
            <person name="Lovell J.T."/>
            <person name="Sreedasyam A."/>
            <person name="Maumus F."/>
            <person name="Tiley G.P."/>
            <person name="Fernandez-Pozo N."/>
            <person name="Barry K."/>
            <person name="Chen C."/>
            <person name="Wang M."/>
            <person name="Lipzen A."/>
            <person name="Daum C."/>
            <person name="Saski C.A."/>
            <person name="Payton A.C."/>
            <person name="Mcbreen J.C."/>
            <person name="Conrad R.E."/>
            <person name="Kollar L.M."/>
            <person name="Olsson S."/>
            <person name="Huttunen S."/>
            <person name="Landis J.B."/>
            <person name="Wickett N.J."/>
            <person name="Johnson M.G."/>
            <person name="Rensing S.A."/>
            <person name="Grimwood J."/>
            <person name="Schmutz J."/>
            <person name="Mcdaniel S.F."/>
        </authorList>
    </citation>
    <scope>NUCLEOTIDE SEQUENCE</scope>
    <source>
        <strain evidence="2">R40</strain>
    </source>
</reference>
<gene>
    <name evidence="2" type="ORF">KC19_7G165800</name>
</gene>
<feature type="region of interest" description="Disordered" evidence="1">
    <location>
        <begin position="87"/>
        <end position="115"/>
    </location>
</feature>
<protein>
    <submittedName>
        <fullName evidence="2">Uncharacterized protein</fullName>
    </submittedName>
</protein>
<name>A0A8T0H9D1_CERPU</name>
<dbReference type="Proteomes" id="UP000822688">
    <property type="component" value="Chromosome 7"/>
</dbReference>
<organism evidence="2 3">
    <name type="scientific">Ceratodon purpureus</name>
    <name type="common">Fire moss</name>
    <name type="synonym">Dicranum purpureum</name>
    <dbReference type="NCBI Taxonomy" id="3225"/>
    <lineage>
        <taxon>Eukaryota</taxon>
        <taxon>Viridiplantae</taxon>
        <taxon>Streptophyta</taxon>
        <taxon>Embryophyta</taxon>
        <taxon>Bryophyta</taxon>
        <taxon>Bryophytina</taxon>
        <taxon>Bryopsida</taxon>
        <taxon>Dicranidae</taxon>
        <taxon>Pseudoditrichales</taxon>
        <taxon>Ditrichaceae</taxon>
        <taxon>Ceratodon</taxon>
    </lineage>
</organism>
<evidence type="ECO:0000256" key="1">
    <source>
        <dbReference type="SAM" id="MobiDB-lite"/>
    </source>
</evidence>
<keyword evidence="3" id="KW-1185">Reference proteome</keyword>
<feature type="compositionally biased region" description="Basic and acidic residues" evidence="1">
    <location>
        <begin position="104"/>
        <end position="115"/>
    </location>
</feature>